<dbReference type="InterPro" id="IPR051674">
    <property type="entry name" value="Malate_Decarboxylase"/>
</dbReference>
<dbReference type="GO" id="GO:0016616">
    <property type="term" value="F:oxidoreductase activity, acting on the CH-OH group of donors, NAD or NADP as acceptor"/>
    <property type="evidence" value="ECO:0007669"/>
    <property type="project" value="InterPro"/>
</dbReference>
<comment type="similarity">
    <text evidence="2">Belongs to the malic enzymes family.</text>
</comment>
<dbReference type="FunFam" id="3.40.50.10380:FF:000003">
    <property type="entry name" value="NADP-dependent malic enzyme"/>
    <property type="match status" value="1"/>
</dbReference>
<evidence type="ECO:0000256" key="1">
    <source>
        <dbReference type="ARBA" id="ARBA00001936"/>
    </source>
</evidence>
<evidence type="ECO:0000256" key="6">
    <source>
        <dbReference type="PIRSR" id="PIRSR000106-2"/>
    </source>
</evidence>
<dbReference type="InterPro" id="IPR046346">
    <property type="entry name" value="Aminoacid_DH-like_N_sf"/>
</dbReference>
<feature type="binding site" evidence="6">
    <location>
        <position position="287"/>
    </location>
    <ligand>
        <name>(S)-malate</name>
        <dbReference type="ChEBI" id="CHEBI:15589"/>
    </ligand>
</feature>
<evidence type="ECO:0000256" key="5">
    <source>
        <dbReference type="PIRSR" id="PIRSR000106-1"/>
    </source>
</evidence>
<dbReference type="InterPro" id="IPR036291">
    <property type="entry name" value="NAD(P)-bd_dom_sf"/>
</dbReference>
<feature type="binding site" evidence="6">
    <location>
        <position position="317"/>
    </location>
    <ligand>
        <name>(S)-malate</name>
        <dbReference type="ChEBI" id="CHEBI:15589"/>
    </ligand>
</feature>
<dbReference type="AlphaFoldDB" id="A0A248TNT1"/>
<dbReference type="FunFam" id="3.40.50.720:FF:000095">
    <property type="entry name" value="NADP-dependent malic enzyme"/>
    <property type="match status" value="1"/>
</dbReference>
<dbReference type="InterPro" id="IPR012302">
    <property type="entry name" value="Malic_NAD-bd"/>
</dbReference>
<dbReference type="InterPro" id="IPR001891">
    <property type="entry name" value="Malic_OxRdtase"/>
</dbReference>
<keyword evidence="3 7" id="KW-0479">Metal-binding</keyword>
<keyword evidence="4" id="KW-0560">Oxidoreductase</keyword>
<dbReference type="Pfam" id="PF00390">
    <property type="entry name" value="malic"/>
    <property type="match status" value="1"/>
</dbReference>
<dbReference type="PIRSF" id="PIRSF000106">
    <property type="entry name" value="ME"/>
    <property type="match status" value="1"/>
</dbReference>
<sequence>MMELKEKALALHRLHKGKLSITTKVPVKTKEDLSLAYSPGVAEPCLKIAEHEESAYEYTSKGNMVAVVSDGSAVLGLGNIGAQASLPVMEGKAILFKEFANVDAVPICLQTNDVDEIVRTVKLLEPSFGGVNLEDISAPRCFEIEQRLVEECGIPVFHDDQHGTAIVTVAGLINSLKVVGKKLDEIKVVVNGAGAAGISIIKLLRKLNVSEMILCDTKGMIYSGREEGMNAIKEEVSKITNSKSLSGTLKEAMNGADVFIGVSAAGVLSKEMVQTMNRDAIIFAMANPSPEIMPKEAKDAGAAIIGTSRSDFPNQVNNVLAFPGIFRGALDVGAKVINEEMKIAAAYAIAGMINEEKLTRDYIIPDPFDINVAHNVAKAVSEAAISTGVTRNAYREPIFI</sequence>
<dbReference type="Proteomes" id="UP000215137">
    <property type="component" value="Chromosome"/>
</dbReference>
<gene>
    <name evidence="10" type="ORF">CKF48_22765</name>
</gene>
<dbReference type="CDD" id="cd05311">
    <property type="entry name" value="NAD_bind_2_malic_enz"/>
    <property type="match status" value="1"/>
</dbReference>
<dbReference type="InterPro" id="IPR045213">
    <property type="entry name" value="Malic_NAD-bd_bact_type"/>
</dbReference>
<evidence type="ECO:0000313" key="11">
    <source>
        <dbReference type="Proteomes" id="UP000215137"/>
    </source>
</evidence>
<evidence type="ECO:0000256" key="4">
    <source>
        <dbReference type="ARBA" id="ARBA00023002"/>
    </source>
</evidence>
<dbReference type="RefSeq" id="WP_095373447.1">
    <property type="nucleotide sequence ID" value="NZ_CP022983.1"/>
</dbReference>
<evidence type="ECO:0000256" key="2">
    <source>
        <dbReference type="ARBA" id="ARBA00008785"/>
    </source>
</evidence>
<feature type="binding site" evidence="7">
    <location>
        <position position="134"/>
    </location>
    <ligand>
        <name>a divalent metal cation</name>
        <dbReference type="ChEBI" id="CHEBI:60240"/>
    </ligand>
</feature>
<evidence type="ECO:0000256" key="7">
    <source>
        <dbReference type="PIRSR" id="PIRSR000106-3"/>
    </source>
</evidence>
<protein>
    <submittedName>
        <fullName evidence="10">NAD-dependent malic enzyme</fullName>
    </submittedName>
</protein>
<dbReference type="GO" id="GO:0046872">
    <property type="term" value="F:metal ion binding"/>
    <property type="evidence" value="ECO:0007669"/>
    <property type="project" value="UniProtKB-KW"/>
</dbReference>
<dbReference type="Gene3D" id="3.40.50.720">
    <property type="entry name" value="NAD(P)-binding Rossmann-like Domain"/>
    <property type="match status" value="1"/>
</dbReference>
<accession>A0A248TNT1</accession>
<dbReference type="SMART" id="SM00919">
    <property type="entry name" value="Malic_M"/>
    <property type="match status" value="1"/>
</dbReference>
<dbReference type="KEGG" id="bko:CKF48_22765"/>
<dbReference type="InterPro" id="IPR012301">
    <property type="entry name" value="Malic_N_dom"/>
</dbReference>
<name>A0A248TNT1_9BACI</name>
<evidence type="ECO:0000259" key="9">
    <source>
        <dbReference type="SMART" id="SM01274"/>
    </source>
</evidence>
<evidence type="ECO:0000256" key="3">
    <source>
        <dbReference type="ARBA" id="ARBA00022723"/>
    </source>
</evidence>
<keyword evidence="11" id="KW-1185">Reference proteome</keyword>
<evidence type="ECO:0000259" key="8">
    <source>
        <dbReference type="SMART" id="SM00919"/>
    </source>
</evidence>
<feature type="domain" description="Malic enzyme N-terminal" evidence="9">
    <location>
        <begin position="16"/>
        <end position="149"/>
    </location>
</feature>
<dbReference type="SUPFAM" id="SSF51735">
    <property type="entry name" value="NAD(P)-binding Rossmann-fold domains"/>
    <property type="match status" value="1"/>
</dbReference>
<feature type="domain" description="Malic enzyme NAD-binding" evidence="8">
    <location>
        <begin position="161"/>
        <end position="385"/>
    </location>
</feature>
<dbReference type="Gene3D" id="3.40.50.10380">
    <property type="entry name" value="Malic enzyme, N-terminal domain"/>
    <property type="match status" value="1"/>
</dbReference>
<dbReference type="PANTHER" id="PTHR43237:SF4">
    <property type="entry name" value="NADP-DEPENDENT MALIC ENZYME"/>
    <property type="match status" value="1"/>
</dbReference>
<feature type="binding site" evidence="7">
    <location>
        <position position="160"/>
    </location>
    <ligand>
        <name>a divalent metal cation</name>
        <dbReference type="ChEBI" id="CHEBI:60240"/>
    </ligand>
</feature>
<proteinExistence type="inferred from homology"/>
<organism evidence="10 11">
    <name type="scientific">Cytobacillus kochii</name>
    <dbReference type="NCBI Taxonomy" id="859143"/>
    <lineage>
        <taxon>Bacteria</taxon>
        <taxon>Bacillati</taxon>
        <taxon>Bacillota</taxon>
        <taxon>Bacilli</taxon>
        <taxon>Bacillales</taxon>
        <taxon>Bacillaceae</taxon>
        <taxon>Cytobacillus</taxon>
    </lineage>
</organism>
<evidence type="ECO:0000313" key="10">
    <source>
        <dbReference type="EMBL" id="ASV69883.1"/>
    </source>
</evidence>
<dbReference type="EMBL" id="CP022983">
    <property type="protein sequence ID" value="ASV69883.1"/>
    <property type="molecule type" value="Genomic_DNA"/>
</dbReference>
<dbReference type="GO" id="GO:0004470">
    <property type="term" value="F:malic enzyme activity"/>
    <property type="evidence" value="ECO:0007669"/>
    <property type="project" value="InterPro"/>
</dbReference>
<dbReference type="PROSITE" id="PS00331">
    <property type="entry name" value="MALIC_ENZYMES"/>
    <property type="match status" value="1"/>
</dbReference>
<dbReference type="SUPFAM" id="SSF53223">
    <property type="entry name" value="Aminoacid dehydrogenase-like, N-terminal domain"/>
    <property type="match status" value="1"/>
</dbReference>
<dbReference type="SMART" id="SM01274">
    <property type="entry name" value="malic"/>
    <property type="match status" value="1"/>
</dbReference>
<dbReference type="GO" id="GO:0051287">
    <property type="term" value="F:NAD binding"/>
    <property type="evidence" value="ECO:0007669"/>
    <property type="project" value="InterPro"/>
</dbReference>
<dbReference type="PANTHER" id="PTHR43237">
    <property type="entry name" value="NADP-DEPENDENT MALIC ENZYME"/>
    <property type="match status" value="1"/>
</dbReference>
<reference evidence="10 11" key="1">
    <citation type="submission" date="2017-08" db="EMBL/GenBank/DDBJ databases">
        <title>Complete Genome Sequence of Bacillus kochii Oregon-R-modENCODE STRAIN BDGP4, isolated from Drosophila melanogaster gut.</title>
        <authorList>
            <person name="Wan K.H."/>
            <person name="Yu C."/>
            <person name="Park S."/>
            <person name="Hammonds A.S."/>
            <person name="Booth B.W."/>
            <person name="Celniker S.E."/>
        </authorList>
    </citation>
    <scope>NUCLEOTIDE SEQUENCE [LARGE SCALE GENOMIC DNA]</scope>
    <source>
        <strain evidence="10 11">BDGP4</strain>
    </source>
</reference>
<feature type="active site" description="Proton donor" evidence="5">
    <location>
        <position position="37"/>
    </location>
</feature>
<dbReference type="InterPro" id="IPR037062">
    <property type="entry name" value="Malic_N_dom_sf"/>
</dbReference>
<dbReference type="InterPro" id="IPR015884">
    <property type="entry name" value="Malic_enzyme_CS"/>
</dbReference>
<comment type="cofactor">
    <cofactor evidence="1">
        <name>Mn(2+)</name>
        <dbReference type="ChEBI" id="CHEBI:29035"/>
    </cofactor>
</comment>
<dbReference type="Pfam" id="PF03949">
    <property type="entry name" value="Malic_M"/>
    <property type="match status" value="1"/>
</dbReference>
<feature type="binding site" evidence="7">
    <location>
        <position position="135"/>
    </location>
    <ligand>
        <name>a divalent metal cation</name>
        <dbReference type="ChEBI" id="CHEBI:60240"/>
    </ligand>
</feature>
<comment type="cofactor">
    <cofactor evidence="7">
        <name>Mg(2+)</name>
        <dbReference type="ChEBI" id="CHEBI:18420"/>
    </cofactor>
    <cofactor evidence="7">
        <name>Mn(2+)</name>
        <dbReference type="ChEBI" id="CHEBI:29035"/>
    </cofactor>
    <text evidence="7">Divalent metal cations. Prefers magnesium or manganese.</text>
</comment>
<feature type="active site" description="Proton acceptor" evidence="5">
    <location>
        <position position="92"/>
    </location>
</feature>